<gene>
    <name evidence="3" type="ORF">AXK60_24805</name>
</gene>
<dbReference type="Gene3D" id="2.40.128.270">
    <property type="match status" value="1"/>
</dbReference>
<dbReference type="STRING" id="239498.AXK60_24805"/>
<feature type="chain" id="PRO_5007483505" description="DUF306 domain-containing protein" evidence="1">
    <location>
        <begin position="28"/>
        <end position="144"/>
    </location>
</feature>
<feature type="domain" description="DUF306" evidence="2">
    <location>
        <begin position="32"/>
        <end position="128"/>
    </location>
</feature>
<dbReference type="AlphaFoldDB" id="A0A138AM59"/>
<keyword evidence="1" id="KW-0732">Signal</keyword>
<proteinExistence type="predicted"/>
<evidence type="ECO:0000313" key="4">
    <source>
        <dbReference type="Proteomes" id="UP000070258"/>
    </source>
</evidence>
<organism evidence="3 4">
    <name type="scientific">Tsukamurella pseudospumae</name>
    <dbReference type="NCBI Taxonomy" id="239498"/>
    <lineage>
        <taxon>Bacteria</taxon>
        <taxon>Bacillati</taxon>
        <taxon>Actinomycetota</taxon>
        <taxon>Actinomycetes</taxon>
        <taxon>Mycobacteriales</taxon>
        <taxon>Tsukamurellaceae</taxon>
        <taxon>Tsukamurella</taxon>
    </lineage>
</organism>
<dbReference type="Pfam" id="PF03724">
    <property type="entry name" value="META"/>
    <property type="match status" value="1"/>
</dbReference>
<name>A0A138AM59_9ACTN</name>
<dbReference type="RefSeq" id="WP_068570976.1">
    <property type="nucleotide sequence ID" value="NZ_LSRF01000021.1"/>
</dbReference>
<dbReference type="Proteomes" id="UP000070258">
    <property type="component" value="Unassembled WGS sequence"/>
</dbReference>
<evidence type="ECO:0000259" key="2">
    <source>
        <dbReference type="Pfam" id="PF03724"/>
    </source>
</evidence>
<accession>A0A138AM59</accession>
<sequence>MTVRGARFAAALLVGAGVLASAQVASAAPVPLVGTQWRFEASGFARTAPMKYAGAPAFFSIKGAGGGGNDGCNVFGMTTVVRGETVTFSGMVSTMRACIRPGASAQFRAAFTGERTVRVTGDRLRVSDGPRAYWDFVAAAPSKR</sequence>
<comment type="caution">
    <text evidence="3">The sequence shown here is derived from an EMBL/GenBank/DDBJ whole genome shotgun (WGS) entry which is preliminary data.</text>
</comment>
<protein>
    <recommendedName>
        <fullName evidence="2">DUF306 domain-containing protein</fullName>
    </recommendedName>
</protein>
<reference evidence="4" key="1">
    <citation type="submission" date="2016-02" db="EMBL/GenBank/DDBJ databases">
        <authorList>
            <person name="Wen L."/>
            <person name="He K."/>
            <person name="Yang H."/>
        </authorList>
    </citation>
    <scope>NUCLEOTIDE SEQUENCE [LARGE SCALE GENOMIC DNA]</scope>
    <source>
        <strain evidence="4">JCM 15929</strain>
    </source>
</reference>
<dbReference type="OrthoDB" id="4773799at2"/>
<evidence type="ECO:0000313" key="3">
    <source>
        <dbReference type="EMBL" id="KXP11564.1"/>
    </source>
</evidence>
<feature type="signal peptide" evidence="1">
    <location>
        <begin position="1"/>
        <end position="27"/>
    </location>
</feature>
<dbReference type="InterPro" id="IPR038670">
    <property type="entry name" value="HslJ-like_sf"/>
</dbReference>
<evidence type="ECO:0000256" key="1">
    <source>
        <dbReference type="SAM" id="SignalP"/>
    </source>
</evidence>
<dbReference type="InterPro" id="IPR005184">
    <property type="entry name" value="DUF306_Meta_HslJ"/>
</dbReference>
<dbReference type="EMBL" id="LSRF01000021">
    <property type="protein sequence ID" value="KXP11564.1"/>
    <property type="molecule type" value="Genomic_DNA"/>
</dbReference>